<dbReference type="EMBL" id="BARV01030652">
    <property type="protein sequence ID" value="GAI43768.1"/>
    <property type="molecule type" value="Genomic_DNA"/>
</dbReference>
<name>X1NJK1_9ZZZZ</name>
<accession>X1NJK1</accession>
<comment type="caution">
    <text evidence="1">The sequence shown here is derived from an EMBL/GenBank/DDBJ whole genome shotgun (WGS) entry which is preliminary data.</text>
</comment>
<dbReference type="AlphaFoldDB" id="X1NJK1"/>
<proteinExistence type="predicted"/>
<sequence length="64" mass="7439">SNNKRILIAHCKDDNRIPFSNLSQIKKQLGLNAENTIQFEGGSHSFKNHREEIFNITLKFLKKI</sequence>
<protein>
    <recommendedName>
        <fullName evidence="2">Peptidase S9 prolyl oligopeptidase catalytic domain-containing protein</fullName>
    </recommendedName>
</protein>
<evidence type="ECO:0008006" key="2">
    <source>
        <dbReference type="Google" id="ProtNLM"/>
    </source>
</evidence>
<evidence type="ECO:0000313" key="1">
    <source>
        <dbReference type="EMBL" id="GAI43768.1"/>
    </source>
</evidence>
<gene>
    <name evidence="1" type="ORF">S06H3_48653</name>
</gene>
<reference evidence="1" key="1">
    <citation type="journal article" date="2014" name="Front. Microbiol.">
        <title>High frequency of phylogenetically diverse reductive dehalogenase-homologous genes in deep subseafloor sedimentary metagenomes.</title>
        <authorList>
            <person name="Kawai M."/>
            <person name="Futagami T."/>
            <person name="Toyoda A."/>
            <person name="Takaki Y."/>
            <person name="Nishi S."/>
            <person name="Hori S."/>
            <person name="Arai W."/>
            <person name="Tsubouchi T."/>
            <person name="Morono Y."/>
            <person name="Uchiyama I."/>
            <person name="Ito T."/>
            <person name="Fujiyama A."/>
            <person name="Inagaki F."/>
            <person name="Takami H."/>
        </authorList>
    </citation>
    <scope>NUCLEOTIDE SEQUENCE</scope>
    <source>
        <strain evidence="1">Expedition CK06-06</strain>
    </source>
</reference>
<dbReference type="SUPFAM" id="SSF53474">
    <property type="entry name" value="alpha/beta-Hydrolases"/>
    <property type="match status" value="1"/>
</dbReference>
<feature type="non-terminal residue" evidence="1">
    <location>
        <position position="1"/>
    </location>
</feature>
<organism evidence="1">
    <name type="scientific">marine sediment metagenome</name>
    <dbReference type="NCBI Taxonomy" id="412755"/>
    <lineage>
        <taxon>unclassified sequences</taxon>
        <taxon>metagenomes</taxon>
        <taxon>ecological metagenomes</taxon>
    </lineage>
</organism>
<dbReference type="Gene3D" id="3.40.50.1820">
    <property type="entry name" value="alpha/beta hydrolase"/>
    <property type="match status" value="1"/>
</dbReference>
<dbReference type="InterPro" id="IPR029058">
    <property type="entry name" value="AB_hydrolase_fold"/>
</dbReference>